<feature type="transmembrane region" description="Helical" evidence="2">
    <location>
        <begin position="56"/>
        <end position="74"/>
    </location>
</feature>
<dbReference type="PANTHER" id="PTHR16214:SF3">
    <property type="entry name" value="TRANSMEMBRANE PROTEIN 260"/>
    <property type="match status" value="1"/>
</dbReference>
<feature type="transmembrane region" description="Helical" evidence="2">
    <location>
        <begin position="385"/>
        <end position="402"/>
    </location>
</feature>
<gene>
    <name evidence="3" type="ORF">ENR23_04875</name>
</gene>
<keyword evidence="2" id="KW-0812">Transmembrane</keyword>
<feature type="compositionally biased region" description="Basic and acidic residues" evidence="1">
    <location>
        <begin position="1"/>
        <end position="12"/>
    </location>
</feature>
<feature type="region of interest" description="Disordered" evidence="1">
    <location>
        <begin position="1"/>
        <end position="22"/>
    </location>
</feature>
<organism evidence="3">
    <name type="scientific">Eiseniibacteriota bacterium</name>
    <dbReference type="NCBI Taxonomy" id="2212470"/>
    <lineage>
        <taxon>Bacteria</taxon>
        <taxon>Candidatus Eiseniibacteriota</taxon>
    </lineage>
</organism>
<name>A0A832I566_UNCEI</name>
<dbReference type="Pfam" id="PF11028">
    <property type="entry name" value="TMEM260-like"/>
    <property type="match status" value="1"/>
</dbReference>
<dbReference type="PANTHER" id="PTHR16214">
    <property type="entry name" value="TRANSMEMBRANE PROTEIN 260"/>
    <property type="match status" value="1"/>
</dbReference>
<dbReference type="InterPro" id="IPR021280">
    <property type="entry name" value="TMEM260-like"/>
</dbReference>
<feature type="region of interest" description="Disordered" evidence="1">
    <location>
        <begin position="536"/>
        <end position="555"/>
    </location>
</feature>
<reference evidence="3" key="1">
    <citation type="journal article" date="2020" name="mSystems">
        <title>Genome- and Community-Level Interaction Insights into Carbon Utilization and Element Cycling Functions of Hydrothermarchaeota in Hydrothermal Sediment.</title>
        <authorList>
            <person name="Zhou Z."/>
            <person name="Liu Y."/>
            <person name="Xu W."/>
            <person name="Pan J."/>
            <person name="Luo Z.H."/>
            <person name="Li M."/>
        </authorList>
    </citation>
    <scope>NUCLEOTIDE SEQUENCE [LARGE SCALE GENOMIC DNA]</scope>
    <source>
        <strain evidence="3">SpSt-381</strain>
    </source>
</reference>
<feature type="transmembrane region" description="Helical" evidence="2">
    <location>
        <begin position="24"/>
        <end position="44"/>
    </location>
</feature>
<feature type="transmembrane region" description="Helical" evidence="2">
    <location>
        <begin position="200"/>
        <end position="220"/>
    </location>
</feature>
<sequence length="555" mass="58159">MFETRPHREDPGAARTTAPGPGPATAPVSLAVGLVALAAYLWLAPPVSADRDSSEFALVLALDGIAHPTGYPLYTLFGHRFVAALHAAGVDQAYAANAWSALGGAVTLALLHALAARLLPRDAPLAPAERAALPLLPPALLLLNPGWTQVATVAEVHSWHVAWGLGLALAFARGLEGIGTGTPPGARFAAGWGLLCGAGLAHHATALLAIVPLTVALAGAARPSPGRAARGLALAAACAVPPLASYLLLRWKAAAGAPVQWSAFENTWAGLWAHATGAQYAGVFGRFAPEPLERALIERAVLPFLVPGMVGLAMAAARAPRGPRRVVFAGLLATALAQTAFAMLYGVDDPGAYFLPALAAGLASATPLCAPPAGASPVARAGRRGAASALVVLVLALAPGWTHAALEARRQFIGFDAFLHDLWRRIPVGRGFVLWPHDLSHRLREYQLLRGERPALEIVNPWTFTHPAARRRFAERHGFDPLPAVGLAAEDLRASGPLTPGARRFFEATARRINQRSELPVVVFEPEVSRVRVLPKAGRGTPTLPGRARTLEPSR</sequence>
<feature type="transmembrane region" description="Helical" evidence="2">
    <location>
        <begin position="353"/>
        <end position="373"/>
    </location>
</feature>
<protein>
    <submittedName>
        <fullName evidence="3">DUF2723 domain-containing protein</fullName>
    </submittedName>
</protein>
<proteinExistence type="predicted"/>
<keyword evidence="2" id="KW-0472">Membrane</keyword>
<comment type="caution">
    <text evidence="3">The sequence shown here is derived from an EMBL/GenBank/DDBJ whole genome shotgun (WGS) entry which is preliminary data.</text>
</comment>
<evidence type="ECO:0000256" key="2">
    <source>
        <dbReference type="SAM" id="Phobius"/>
    </source>
</evidence>
<feature type="transmembrane region" description="Helical" evidence="2">
    <location>
        <begin position="94"/>
        <end position="119"/>
    </location>
</feature>
<feature type="compositionally biased region" description="Low complexity" evidence="1">
    <location>
        <begin position="13"/>
        <end position="22"/>
    </location>
</feature>
<accession>A0A832I566</accession>
<evidence type="ECO:0000313" key="3">
    <source>
        <dbReference type="EMBL" id="HGZ42753.1"/>
    </source>
</evidence>
<dbReference type="EMBL" id="DSQF01000012">
    <property type="protein sequence ID" value="HGZ42753.1"/>
    <property type="molecule type" value="Genomic_DNA"/>
</dbReference>
<feature type="transmembrane region" description="Helical" evidence="2">
    <location>
        <begin position="232"/>
        <end position="249"/>
    </location>
</feature>
<feature type="transmembrane region" description="Helical" evidence="2">
    <location>
        <begin position="326"/>
        <end position="347"/>
    </location>
</feature>
<dbReference type="InterPro" id="IPR052724">
    <property type="entry name" value="GT117_domain-containing"/>
</dbReference>
<keyword evidence="2" id="KW-1133">Transmembrane helix</keyword>
<evidence type="ECO:0000256" key="1">
    <source>
        <dbReference type="SAM" id="MobiDB-lite"/>
    </source>
</evidence>
<dbReference type="AlphaFoldDB" id="A0A832I566"/>